<dbReference type="PANTHER" id="PTHR37685:SF1">
    <property type="entry name" value="GEO11136P1-RELATED"/>
    <property type="match status" value="1"/>
</dbReference>
<evidence type="ECO:0000313" key="3">
    <source>
        <dbReference type="Proteomes" id="UP000015102"/>
    </source>
</evidence>
<name>T1GPN3_MEGSC</name>
<dbReference type="Pfam" id="PF15868">
    <property type="entry name" value="MBF2"/>
    <property type="match status" value="1"/>
</dbReference>
<dbReference type="AlphaFoldDB" id="T1GPN3"/>
<keyword evidence="1" id="KW-0732">Signal</keyword>
<accession>T1GPN3</accession>
<evidence type="ECO:0008006" key="4">
    <source>
        <dbReference type="Google" id="ProtNLM"/>
    </source>
</evidence>
<dbReference type="PANTHER" id="PTHR37685">
    <property type="entry name" value="GEO11136P1-RELATED"/>
    <property type="match status" value="1"/>
</dbReference>
<dbReference type="OMA" id="WGTIGDN"/>
<dbReference type="InterPro" id="IPR031734">
    <property type="entry name" value="MBF2"/>
</dbReference>
<organism evidence="2 3">
    <name type="scientific">Megaselia scalaris</name>
    <name type="common">Humpbacked fly</name>
    <name type="synonym">Phora scalaris</name>
    <dbReference type="NCBI Taxonomy" id="36166"/>
    <lineage>
        <taxon>Eukaryota</taxon>
        <taxon>Metazoa</taxon>
        <taxon>Ecdysozoa</taxon>
        <taxon>Arthropoda</taxon>
        <taxon>Hexapoda</taxon>
        <taxon>Insecta</taxon>
        <taxon>Pterygota</taxon>
        <taxon>Neoptera</taxon>
        <taxon>Endopterygota</taxon>
        <taxon>Diptera</taxon>
        <taxon>Brachycera</taxon>
        <taxon>Muscomorpha</taxon>
        <taxon>Platypezoidea</taxon>
        <taxon>Phoridae</taxon>
        <taxon>Megaseliini</taxon>
        <taxon>Megaselia</taxon>
    </lineage>
</organism>
<reference evidence="3" key="1">
    <citation type="submission" date="2013-02" db="EMBL/GenBank/DDBJ databases">
        <authorList>
            <person name="Hughes D."/>
        </authorList>
    </citation>
    <scope>NUCLEOTIDE SEQUENCE</scope>
    <source>
        <strain>Durham</strain>
        <strain evidence="3">NC isolate 2 -- Noor lab</strain>
    </source>
</reference>
<dbReference type="Proteomes" id="UP000015102">
    <property type="component" value="Unassembled WGS sequence"/>
</dbReference>
<dbReference type="EMBL" id="CAQQ02197274">
    <property type="status" value="NOT_ANNOTATED_CDS"/>
    <property type="molecule type" value="Genomic_DNA"/>
</dbReference>
<proteinExistence type="predicted"/>
<protein>
    <recommendedName>
        <fullName evidence="4">Lipocalin/cytosolic fatty-acid binding domain-containing protein</fullName>
    </recommendedName>
</protein>
<reference evidence="2" key="2">
    <citation type="submission" date="2015-06" db="UniProtKB">
        <authorList>
            <consortium name="EnsemblMetazoa"/>
        </authorList>
    </citation>
    <scope>IDENTIFICATION</scope>
</reference>
<sequence length="117" mass="12720">MKFLTLFALFVASVAIVSAKNDYEWGQKGEKDILLAEQKVTKAFFVGLSVSTKYTFSQKGNLDAKTITYIEVNDNKKKENGAVVTLASGGPGSKGCTLKFKSQKGKGINDTVKIYGR</sequence>
<keyword evidence="3" id="KW-1185">Reference proteome</keyword>
<feature type="chain" id="PRO_5004588445" description="Lipocalin/cytosolic fatty-acid binding domain-containing protein" evidence="1">
    <location>
        <begin position="20"/>
        <end position="117"/>
    </location>
</feature>
<evidence type="ECO:0000313" key="2">
    <source>
        <dbReference type="EnsemblMetazoa" id="MESCA005569-PA"/>
    </source>
</evidence>
<feature type="signal peptide" evidence="1">
    <location>
        <begin position="1"/>
        <end position="19"/>
    </location>
</feature>
<evidence type="ECO:0000256" key="1">
    <source>
        <dbReference type="SAM" id="SignalP"/>
    </source>
</evidence>
<dbReference type="HOGENOM" id="CLU_164982_0_0_1"/>
<dbReference type="EnsemblMetazoa" id="MESCA005569-RA">
    <property type="protein sequence ID" value="MESCA005569-PA"/>
    <property type="gene ID" value="MESCA005569"/>
</dbReference>